<evidence type="ECO:0000313" key="2">
    <source>
        <dbReference type="Proteomes" id="UP001370490"/>
    </source>
</evidence>
<dbReference type="AlphaFoldDB" id="A0AAN8WDT0"/>
<protein>
    <submittedName>
        <fullName evidence="1">Uncharacterized protein</fullName>
    </submittedName>
</protein>
<name>A0AAN8WDT0_9MAGN</name>
<gene>
    <name evidence="1" type="ORF">RJ641_001462</name>
</gene>
<evidence type="ECO:0000313" key="1">
    <source>
        <dbReference type="EMBL" id="KAK6947989.1"/>
    </source>
</evidence>
<dbReference type="PANTHER" id="PTHR37244">
    <property type="entry name" value="NADP-SPECIFIC GLUTAMATE DEHYDROGENASE"/>
    <property type="match status" value="1"/>
</dbReference>
<accession>A0AAN8WDT0</accession>
<proteinExistence type="predicted"/>
<comment type="caution">
    <text evidence="1">The sequence shown here is derived from an EMBL/GenBank/DDBJ whole genome shotgun (WGS) entry which is preliminary data.</text>
</comment>
<organism evidence="1 2">
    <name type="scientific">Dillenia turbinata</name>
    <dbReference type="NCBI Taxonomy" id="194707"/>
    <lineage>
        <taxon>Eukaryota</taxon>
        <taxon>Viridiplantae</taxon>
        <taxon>Streptophyta</taxon>
        <taxon>Embryophyta</taxon>
        <taxon>Tracheophyta</taxon>
        <taxon>Spermatophyta</taxon>
        <taxon>Magnoliopsida</taxon>
        <taxon>eudicotyledons</taxon>
        <taxon>Gunneridae</taxon>
        <taxon>Pentapetalae</taxon>
        <taxon>Dilleniales</taxon>
        <taxon>Dilleniaceae</taxon>
        <taxon>Dillenia</taxon>
    </lineage>
</organism>
<sequence length="211" mass="23780">MQALVALSTSADETVFARPRNSNTAQPKHSYRDRLKIKAFTLKLSISIARKSLPETLTLLFLPRIDGTPLEINDSNIRSDSPTFVLLHRVVLVKTRNGDVLYGSRERVGVCEGARFEVYLNEEKVLKGFFRQDEDEEWKVECECVLEKEMIGVSVSEAEVSVGVEGHVALNARMEMVVKRKKKMRIHFLGLEEIPEEREVAEGEMGSDGGD</sequence>
<keyword evidence="2" id="KW-1185">Reference proteome</keyword>
<reference evidence="1 2" key="1">
    <citation type="submission" date="2023-12" db="EMBL/GenBank/DDBJ databases">
        <title>A high-quality genome assembly for Dillenia turbinata (Dilleniales).</title>
        <authorList>
            <person name="Chanderbali A."/>
        </authorList>
    </citation>
    <scope>NUCLEOTIDE SEQUENCE [LARGE SCALE GENOMIC DNA]</scope>
    <source>
        <strain evidence="1">LSX21</strain>
        <tissue evidence="1">Leaf</tissue>
    </source>
</reference>
<dbReference type="EMBL" id="JBAMMX010000001">
    <property type="protein sequence ID" value="KAK6947989.1"/>
    <property type="molecule type" value="Genomic_DNA"/>
</dbReference>
<dbReference type="PANTHER" id="PTHR37244:SF1">
    <property type="entry name" value="NADP-SPECIFIC GLUTAMATE DEHYDROGENASE"/>
    <property type="match status" value="1"/>
</dbReference>
<dbReference type="Proteomes" id="UP001370490">
    <property type="component" value="Unassembled WGS sequence"/>
</dbReference>